<dbReference type="Pfam" id="PF16240">
    <property type="entry name" value="DUF4899"/>
    <property type="match status" value="1"/>
</dbReference>
<dbReference type="InParanoid" id="A0A7G1G519"/>
<gene>
    <name evidence="2" type="ORF">OSSY52_17910</name>
</gene>
<sequence>MDFYAIKFMATSTLTSETFVGYLFGKKKQEPTFNVAVLTKNKLSQYKLPDIKKEYINFKSDIDLLSYNLSKDKKAATLNRQFKAYFFTTLKKYGLDIISTKLFLATQDGDPFVLKAIISDILQDWGSDTNIKLIAEKFNYEDLTWISSAIRNGDEGSYEYLKRADVVDAVEVFPVIDPLDGYPIIKLDVGDPIYVLEISNKDTKKVKTSIEGSLISKELIPGSDYMFLKVDLGDGLIGKTVIQKNLKVSIDNYKLEYSRKKREEMLEEDHEKIIGDIAEEILGRKPFNNTKMSSADIILIFSFSIIGILFIILLGLWLGAF</sequence>
<dbReference type="AlphaFoldDB" id="A0A7G1G519"/>
<dbReference type="RefSeq" id="WP_190614327.1">
    <property type="nucleotide sequence ID" value="NZ_AP018712.1"/>
</dbReference>
<accession>A0A7G1G519</accession>
<protein>
    <submittedName>
        <fullName evidence="2">DUF4899 domain-containing protein</fullName>
    </submittedName>
</protein>
<feature type="transmembrane region" description="Helical" evidence="1">
    <location>
        <begin position="297"/>
        <end position="320"/>
    </location>
</feature>
<reference evidence="2 3" key="1">
    <citation type="submission" date="2018-06" db="EMBL/GenBank/DDBJ databases">
        <title>Genome sequencing of Oceanotoga sp. sy52.</title>
        <authorList>
            <person name="Mori K."/>
        </authorList>
    </citation>
    <scope>NUCLEOTIDE SEQUENCE [LARGE SCALE GENOMIC DNA]</scope>
    <source>
        <strain evidence="3">sy52</strain>
    </source>
</reference>
<proteinExistence type="predicted"/>
<dbReference type="InterPro" id="IPR032602">
    <property type="entry name" value="DUF4899"/>
</dbReference>
<keyword evidence="3" id="KW-1185">Reference proteome</keyword>
<keyword evidence="1" id="KW-0472">Membrane</keyword>
<keyword evidence="1" id="KW-0812">Transmembrane</keyword>
<dbReference type="KEGG" id="ocy:OSSY52_17910"/>
<dbReference type="Proteomes" id="UP000516361">
    <property type="component" value="Chromosome"/>
</dbReference>
<dbReference type="EMBL" id="AP018712">
    <property type="protein sequence ID" value="BBE31650.1"/>
    <property type="molecule type" value="Genomic_DNA"/>
</dbReference>
<evidence type="ECO:0000313" key="3">
    <source>
        <dbReference type="Proteomes" id="UP000516361"/>
    </source>
</evidence>
<evidence type="ECO:0000313" key="2">
    <source>
        <dbReference type="EMBL" id="BBE31650.1"/>
    </source>
</evidence>
<evidence type="ECO:0000256" key="1">
    <source>
        <dbReference type="SAM" id="Phobius"/>
    </source>
</evidence>
<name>A0A7G1G519_9BACT</name>
<organism evidence="2 3">
    <name type="scientific">Tepiditoga spiralis</name>
    <dbReference type="NCBI Taxonomy" id="2108365"/>
    <lineage>
        <taxon>Bacteria</taxon>
        <taxon>Thermotogati</taxon>
        <taxon>Thermotogota</taxon>
        <taxon>Thermotogae</taxon>
        <taxon>Petrotogales</taxon>
        <taxon>Petrotogaceae</taxon>
        <taxon>Tepiditoga</taxon>
    </lineage>
</organism>
<keyword evidence="1" id="KW-1133">Transmembrane helix</keyword>